<protein>
    <submittedName>
        <fullName evidence="2">Uncharacterized protein</fullName>
    </submittedName>
</protein>
<organism evidence="2 3">
    <name type="scientific">Glonium stellatum</name>
    <dbReference type="NCBI Taxonomy" id="574774"/>
    <lineage>
        <taxon>Eukaryota</taxon>
        <taxon>Fungi</taxon>
        <taxon>Dikarya</taxon>
        <taxon>Ascomycota</taxon>
        <taxon>Pezizomycotina</taxon>
        <taxon>Dothideomycetes</taxon>
        <taxon>Pleosporomycetidae</taxon>
        <taxon>Gloniales</taxon>
        <taxon>Gloniaceae</taxon>
        <taxon>Glonium</taxon>
    </lineage>
</organism>
<keyword evidence="3" id="KW-1185">Reference proteome</keyword>
<feature type="compositionally biased region" description="Basic residues" evidence="1">
    <location>
        <begin position="95"/>
        <end position="108"/>
    </location>
</feature>
<evidence type="ECO:0000313" key="2">
    <source>
        <dbReference type="EMBL" id="OCL08438.1"/>
    </source>
</evidence>
<name>A0A8E2F1A9_9PEZI</name>
<feature type="compositionally biased region" description="Low complexity" evidence="1">
    <location>
        <begin position="69"/>
        <end position="82"/>
    </location>
</feature>
<feature type="compositionally biased region" description="Polar residues" evidence="1">
    <location>
        <begin position="110"/>
        <end position="131"/>
    </location>
</feature>
<feature type="region of interest" description="Disordered" evidence="1">
    <location>
        <begin position="69"/>
        <end position="131"/>
    </location>
</feature>
<sequence length="131" mass="14109">MGISTKKYQARQLTQLTQRAAESDRPVQELCCLYSEGPSRARSAANPTWERVDSGFSLVVALSRPLSALSAPSAPSAQHPQHPQQPPATPSASSTHHHRHSDRRHPRIHQSAQNGGSPFTSTVDVASNAPS</sequence>
<reference evidence="2 3" key="1">
    <citation type="journal article" date="2016" name="Nat. Commun.">
        <title>Ectomycorrhizal ecology is imprinted in the genome of the dominant symbiotic fungus Cenococcum geophilum.</title>
        <authorList>
            <consortium name="DOE Joint Genome Institute"/>
            <person name="Peter M."/>
            <person name="Kohler A."/>
            <person name="Ohm R.A."/>
            <person name="Kuo A."/>
            <person name="Krutzmann J."/>
            <person name="Morin E."/>
            <person name="Arend M."/>
            <person name="Barry K.W."/>
            <person name="Binder M."/>
            <person name="Choi C."/>
            <person name="Clum A."/>
            <person name="Copeland A."/>
            <person name="Grisel N."/>
            <person name="Haridas S."/>
            <person name="Kipfer T."/>
            <person name="LaButti K."/>
            <person name="Lindquist E."/>
            <person name="Lipzen A."/>
            <person name="Maire R."/>
            <person name="Meier B."/>
            <person name="Mihaltcheva S."/>
            <person name="Molinier V."/>
            <person name="Murat C."/>
            <person name="Poggeler S."/>
            <person name="Quandt C.A."/>
            <person name="Sperisen C."/>
            <person name="Tritt A."/>
            <person name="Tisserant E."/>
            <person name="Crous P.W."/>
            <person name="Henrissat B."/>
            <person name="Nehls U."/>
            <person name="Egli S."/>
            <person name="Spatafora J.W."/>
            <person name="Grigoriev I.V."/>
            <person name="Martin F.M."/>
        </authorList>
    </citation>
    <scope>NUCLEOTIDE SEQUENCE [LARGE SCALE GENOMIC DNA]</scope>
    <source>
        <strain evidence="2 3">CBS 207.34</strain>
    </source>
</reference>
<gene>
    <name evidence="2" type="ORF">AOQ84DRAFT_221895</name>
</gene>
<evidence type="ECO:0000256" key="1">
    <source>
        <dbReference type="SAM" id="MobiDB-lite"/>
    </source>
</evidence>
<dbReference type="Proteomes" id="UP000250140">
    <property type="component" value="Unassembled WGS sequence"/>
</dbReference>
<proteinExistence type="predicted"/>
<accession>A0A8E2F1A9</accession>
<dbReference type="EMBL" id="KV749661">
    <property type="protein sequence ID" value="OCL08438.1"/>
    <property type="molecule type" value="Genomic_DNA"/>
</dbReference>
<dbReference type="AlphaFoldDB" id="A0A8E2F1A9"/>
<evidence type="ECO:0000313" key="3">
    <source>
        <dbReference type="Proteomes" id="UP000250140"/>
    </source>
</evidence>